<name>A0A9W9YU49_9CNID</name>
<comment type="caution">
    <text evidence="1">The sequence shown here is derived from an EMBL/GenBank/DDBJ whole genome shotgun (WGS) entry which is preliminary data.</text>
</comment>
<dbReference type="Proteomes" id="UP001163046">
    <property type="component" value="Unassembled WGS sequence"/>
</dbReference>
<evidence type="ECO:0000313" key="2">
    <source>
        <dbReference type="Proteomes" id="UP001163046"/>
    </source>
</evidence>
<protein>
    <submittedName>
        <fullName evidence="1">Uncharacterized protein</fullName>
    </submittedName>
</protein>
<dbReference type="OrthoDB" id="10263597at2759"/>
<sequence>MTSELSNAESNPDRMGIGSFGTGYFHPAVRLFGHHVAEGAPSKGQFFFIDENVTCGFWQTYDASEMKLNPDLTENALTRKQ</sequence>
<organism evidence="1 2">
    <name type="scientific">Desmophyllum pertusum</name>
    <dbReference type="NCBI Taxonomy" id="174260"/>
    <lineage>
        <taxon>Eukaryota</taxon>
        <taxon>Metazoa</taxon>
        <taxon>Cnidaria</taxon>
        <taxon>Anthozoa</taxon>
        <taxon>Hexacorallia</taxon>
        <taxon>Scleractinia</taxon>
        <taxon>Caryophylliina</taxon>
        <taxon>Caryophylliidae</taxon>
        <taxon>Desmophyllum</taxon>
    </lineage>
</organism>
<dbReference type="EMBL" id="MU827038">
    <property type="protein sequence ID" value="KAJ7369370.1"/>
    <property type="molecule type" value="Genomic_DNA"/>
</dbReference>
<accession>A0A9W9YU49</accession>
<dbReference type="AlphaFoldDB" id="A0A9W9YU49"/>
<evidence type="ECO:0000313" key="1">
    <source>
        <dbReference type="EMBL" id="KAJ7369370.1"/>
    </source>
</evidence>
<gene>
    <name evidence="1" type="ORF">OS493_039578</name>
</gene>
<reference evidence="1" key="1">
    <citation type="submission" date="2023-01" db="EMBL/GenBank/DDBJ databases">
        <title>Genome assembly of the deep-sea coral Lophelia pertusa.</title>
        <authorList>
            <person name="Herrera S."/>
            <person name="Cordes E."/>
        </authorList>
    </citation>
    <scope>NUCLEOTIDE SEQUENCE</scope>
    <source>
        <strain evidence="1">USNM1676648</strain>
        <tissue evidence="1">Polyp</tissue>
    </source>
</reference>
<keyword evidence="2" id="KW-1185">Reference proteome</keyword>
<proteinExistence type="predicted"/>